<feature type="region of interest" description="Disordered" evidence="1">
    <location>
        <begin position="40"/>
        <end position="68"/>
    </location>
</feature>
<dbReference type="HOGENOM" id="CLU_081626_2_1_1"/>
<dbReference type="EMBL" id="KL198008">
    <property type="protein sequence ID" value="KDQ27601.1"/>
    <property type="molecule type" value="Genomic_DNA"/>
</dbReference>
<dbReference type="OrthoDB" id="10261524at2759"/>
<accession>A0A067NVF3</accession>
<keyword evidence="2" id="KW-0830">Ubiquinone</keyword>
<organism evidence="2 3">
    <name type="scientific">Pleurotus ostreatus (strain PC15)</name>
    <name type="common">Oyster mushroom</name>
    <dbReference type="NCBI Taxonomy" id="1137138"/>
    <lineage>
        <taxon>Eukaryota</taxon>
        <taxon>Fungi</taxon>
        <taxon>Dikarya</taxon>
        <taxon>Basidiomycota</taxon>
        <taxon>Agaricomycotina</taxon>
        <taxon>Agaricomycetes</taxon>
        <taxon>Agaricomycetidae</taxon>
        <taxon>Agaricales</taxon>
        <taxon>Pleurotineae</taxon>
        <taxon>Pleurotaceae</taxon>
        <taxon>Pleurotus</taxon>
    </lineage>
</organism>
<proteinExistence type="predicted"/>
<name>A0A067NVF3_PLEO1</name>
<dbReference type="CDD" id="cd22849">
    <property type="entry name" value="NuzM"/>
    <property type="match status" value="1"/>
</dbReference>
<dbReference type="PANTHER" id="PTHR37325">
    <property type="entry name" value="OXIDOREDUCTASE 21 KDA SUBUNIT, PUTATIVE (AFU_ORTHOLOGUE AFUA_4G05910)-RELATED"/>
    <property type="match status" value="1"/>
</dbReference>
<reference evidence="3" key="1">
    <citation type="journal article" date="2014" name="Proc. Natl. Acad. Sci. U.S.A.">
        <title>Extensive sampling of basidiomycete genomes demonstrates inadequacy of the white-rot/brown-rot paradigm for wood decay fungi.</title>
        <authorList>
            <person name="Riley R."/>
            <person name="Salamov A.A."/>
            <person name="Brown D.W."/>
            <person name="Nagy L.G."/>
            <person name="Floudas D."/>
            <person name="Held B.W."/>
            <person name="Levasseur A."/>
            <person name="Lombard V."/>
            <person name="Morin E."/>
            <person name="Otillar R."/>
            <person name="Lindquist E.A."/>
            <person name="Sun H."/>
            <person name="LaButti K.M."/>
            <person name="Schmutz J."/>
            <person name="Jabbour D."/>
            <person name="Luo H."/>
            <person name="Baker S.E."/>
            <person name="Pisabarro A.G."/>
            <person name="Walton J.D."/>
            <person name="Blanchette R.A."/>
            <person name="Henrissat B."/>
            <person name="Martin F."/>
            <person name="Cullen D."/>
            <person name="Hibbett D.S."/>
            <person name="Grigoriev I.V."/>
        </authorList>
    </citation>
    <scope>NUCLEOTIDE SEQUENCE [LARGE SCALE GENOMIC DNA]</scope>
    <source>
        <strain evidence="3">PC15</strain>
    </source>
</reference>
<evidence type="ECO:0000256" key="1">
    <source>
        <dbReference type="SAM" id="MobiDB-lite"/>
    </source>
</evidence>
<dbReference type="PIRSF" id="PIRSF022976">
    <property type="entry name" value="NADH_Oxi_21kDa"/>
    <property type="match status" value="1"/>
</dbReference>
<evidence type="ECO:0000313" key="3">
    <source>
        <dbReference type="Proteomes" id="UP000027073"/>
    </source>
</evidence>
<dbReference type="Proteomes" id="UP000027073">
    <property type="component" value="Unassembled WGS sequence"/>
</dbReference>
<dbReference type="AlphaFoldDB" id="A0A067NVF3"/>
<dbReference type="InterPro" id="IPR016813">
    <property type="entry name" value="NADH_Ub_cplx-1_21kDa"/>
</dbReference>
<protein>
    <submittedName>
        <fullName evidence="2">Putative NUZM, NADH-ubiquinone oxidoreductase 21.3 kDa subunit</fullName>
    </submittedName>
</protein>
<evidence type="ECO:0000313" key="2">
    <source>
        <dbReference type="EMBL" id="KDQ27601.1"/>
    </source>
</evidence>
<dbReference type="PANTHER" id="PTHR37325:SF1">
    <property type="entry name" value="OXIDOREDUCTASE 21 KDA SUBUNIT, PUTATIVE (AFU_ORTHOLOGUE AFUA_4G05910)-RELATED"/>
    <property type="match status" value="1"/>
</dbReference>
<gene>
    <name evidence="2" type="ORF">PLEOSDRAFT_1093287</name>
</gene>
<dbReference type="InParanoid" id="A0A067NVF3"/>
<sequence length="178" mass="19436">MATTKKAAESTLYHLSSKGIWKKFRDVVAVNPEISTGLPIASINRYPPPGSRPEKYNTPATKASDPAQNPYWKRDVRRAYPKLSVVTQLELSSLLIEHSQAPSVAAPAAEGKETAVSAVPKEVPDLSAAIATVTSANKVYTESKLPPTIPTSYKRWIPKRAPDAPHDPSAFFPLKQYI</sequence>
<dbReference type="VEuPathDB" id="FungiDB:PLEOSDRAFT_1093287"/>